<feature type="transmembrane region" description="Helical" evidence="1">
    <location>
        <begin position="79"/>
        <end position="100"/>
    </location>
</feature>
<proteinExistence type="predicted"/>
<feature type="transmembrane region" description="Helical" evidence="1">
    <location>
        <begin position="12"/>
        <end position="30"/>
    </location>
</feature>
<reference evidence="3" key="1">
    <citation type="submission" date="2021-06" db="EMBL/GenBank/DDBJ databases">
        <title>Genome-based taxonomic framework of Microbacterium strains isolated from marine environment, the description of four new species and reclassification of four preexisting species.</title>
        <authorList>
            <person name="Lee S.D."/>
            <person name="Kim S.-M."/>
            <person name="Byeon Y.-S."/>
            <person name="Yang H.L."/>
            <person name="Kim I.S."/>
        </authorList>
    </citation>
    <scope>NUCLEOTIDE SEQUENCE</scope>
    <source>
        <strain evidence="3">KACC 20510</strain>
    </source>
</reference>
<keyword evidence="1" id="KW-0472">Membrane</keyword>
<feature type="transmembrane region" description="Helical" evidence="1">
    <location>
        <begin position="120"/>
        <end position="139"/>
    </location>
</feature>
<evidence type="ECO:0000259" key="2">
    <source>
        <dbReference type="Pfam" id="PF09990"/>
    </source>
</evidence>
<dbReference type="Proteomes" id="UP001172731">
    <property type="component" value="Unassembled WGS sequence"/>
</dbReference>
<feature type="transmembrane region" description="Helical" evidence="1">
    <location>
        <begin position="37"/>
        <end position="59"/>
    </location>
</feature>
<accession>A0ABT8FU65</accession>
<dbReference type="InterPro" id="IPR019251">
    <property type="entry name" value="DUF2231_TM"/>
</dbReference>
<dbReference type="Pfam" id="PF09990">
    <property type="entry name" value="DUF2231"/>
    <property type="match status" value="1"/>
</dbReference>
<name>A0ABT8FU65_9MICO</name>
<evidence type="ECO:0000256" key="1">
    <source>
        <dbReference type="SAM" id="Phobius"/>
    </source>
</evidence>
<keyword evidence="1" id="KW-0812">Transmembrane</keyword>
<dbReference type="EMBL" id="JAHWXI010000009">
    <property type="protein sequence ID" value="MDN4464637.1"/>
    <property type="molecule type" value="Genomic_DNA"/>
</dbReference>
<protein>
    <recommendedName>
        <fullName evidence="2">DUF2231 domain-containing protein</fullName>
    </recommendedName>
</protein>
<comment type="caution">
    <text evidence="3">The sequence shown here is derived from an EMBL/GenBank/DDBJ whole genome shotgun (WGS) entry which is preliminary data.</text>
</comment>
<feature type="domain" description="DUF2231" evidence="2">
    <location>
        <begin position="3"/>
        <end position="150"/>
    </location>
</feature>
<dbReference type="RefSeq" id="WP_053546858.1">
    <property type="nucleotide sequence ID" value="NZ_BAAAKN010000011.1"/>
</dbReference>
<gene>
    <name evidence="3" type="ORF">KZC48_09515</name>
</gene>
<keyword evidence="1" id="KW-1133">Transmembrane helix</keyword>
<organism evidence="3 4">
    <name type="scientific">Microbacterium aurantiacum</name>
    <dbReference type="NCBI Taxonomy" id="162393"/>
    <lineage>
        <taxon>Bacteria</taxon>
        <taxon>Bacillati</taxon>
        <taxon>Actinomycetota</taxon>
        <taxon>Actinomycetes</taxon>
        <taxon>Micrococcales</taxon>
        <taxon>Microbacteriaceae</taxon>
        <taxon>Microbacterium</taxon>
    </lineage>
</organism>
<sequence length="157" mass="15992">MDLPLHPLVVHAAVVLVPLAAVLVITAVFWARVRVQVGAVGAVLALLGTVSFFVAHRSGSALAEIVGTPYEHMAWADPALAAAIVFGVLAVAWYVQAVLLHRAAARGTAPARGRSIAERVTGILASVAGVVACVFTFLVGHSGAEEVWSGVAAAVAA</sequence>
<evidence type="ECO:0000313" key="4">
    <source>
        <dbReference type="Proteomes" id="UP001172731"/>
    </source>
</evidence>
<evidence type="ECO:0000313" key="3">
    <source>
        <dbReference type="EMBL" id="MDN4464637.1"/>
    </source>
</evidence>
<keyword evidence="4" id="KW-1185">Reference proteome</keyword>